<keyword evidence="1" id="KW-0732">Signal</keyword>
<reference evidence="2 3" key="1">
    <citation type="submission" date="2024-09" db="EMBL/GenBank/DDBJ databases">
        <authorList>
            <person name="Makale K.P.P."/>
            <person name="Makhzoum A."/>
            <person name="Rantong G."/>
            <person name="Rahube T.O."/>
        </authorList>
    </citation>
    <scope>NUCLEOTIDE SEQUENCE [LARGE SCALE GENOMIC DNA]</scope>
    <source>
        <strain evidence="2 3">KM_D13</strain>
    </source>
</reference>
<feature type="signal peptide" evidence="1">
    <location>
        <begin position="1"/>
        <end position="27"/>
    </location>
</feature>
<gene>
    <name evidence="2" type="ORF">ACEU3E_19100</name>
</gene>
<dbReference type="EMBL" id="JBHDLN010000009">
    <property type="protein sequence ID" value="MFB0844297.1"/>
    <property type="molecule type" value="Genomic_DNA"/>
</dbReference>
<dbReference type="Proteomes" id="UP001575622">
    <property type="component" value="Unassembled WGS sequence"/>
</dbReference>
<organism evidence="2 3">
    <name type="scientific">Paenibacillus oleatilyticus</name>
    <dbReference type="NCBI Taxonomy" id="2594886"/>
    <lineage>
        <taxon>Bacteria</taxon>
        <taxon>Bacillati</taxon>
        <taxon>Bacillota</taxon>
        <taxon>Bacilli</taxon>
        <taxon>Bacillales</taxon>
        <taxon>Paenibacillaceae</taxon>
        <taxon>Paenibacillus</taxon>
    </lineage>
</organism>
<dbReference type="RefSeq" id="WP_373954057.1">
    <property type="nucleotide sequence ID" value="NZ_JBHDLN010000009.1"/>
</dbReference>
<proteinExistence type="predicted"/>
<evidence type="ECO:0000313" key="2">
    <source>
        <dbReference type="EMBL" id="MFB0844297.1"/>
    </source>
</evidence>
<protein>
    <submittedName>
        <fullName evidence="2">Uncharacterized protein</fullName>
    </submittedName>
</protein>
<feature type="chain" id="PRO_5046397404" evidence="1">
    <location>
        <begin position="28"/>
        <end position="345"/>
    </location>
</feature>
<evidence type="ECO:0000313" key="3">
    <source>
        <dbReference type="Proteomes" id="UP001575622"/>
    </source>
</evidence>
<evidence type="ECO:0000256" key="1">
    <source>
        <dbReference type="SAM" id="SignalP"/>
    </source>
</evidence>
<keyword evidence="3" id="KW-1185">Reference proteome</keyword>
<sequence length="345" mass="38085">MIKKSIFSVSLALSVLISGFSGGTVFANGSAKKPLDAEASLQVSSKPTPSLPQSLDVEGVSVAKHSDGRVEPILNAENLTSSQLNSVLREMNFTEKEITTFSDQFKKEIVASGGVKVASEVDFKKVYSDAKNVKHEVTQENQKEIDVLKTEDMKEKYGSKSSDNSLLGLMGMGSKDDGIFHAHSFITYGGLTYTEKEYKYTYWLYYEWKGVPKIYFHDSVAQAWQSHTTSVGGSGNHIYHPFCTNSNYDKTYPIDYEQKQLYGSKGNFDLLGSGCDTLSQYGTFKENVVIPITHNGETGAFVAGYAHPYSSSITKAVLNYVSIAWDDSWGDEYTWTNTFTIGSTS</sequence>
<comment type="caution">
    <text evidence="2">The sequence shown here is derived from an EMBL/GenBank/DDBJ whole genome shotgun (WGS) entry which is preliminary data.</text>
</comment>
<accession>A0ABV4V2K3</accession>
<name>A0ABV4V2K3_9BACL</name>